<evidence type="ECO:0000313" key="4">
    <source>
        <dbReference type="Proteomes" id="UP001597114"/>
    </source>
</evidence>
<sequence length="214" mass="23033">MTAVVHTRLVHDTHRRASTVLAEAAADPAASGAALAELRDFLVVHLDSHHKSEDDLLWPMIEEQAPGAAEPLTRLSGEHDQLEAALEALAAAPIDQPGRTALVDAAVAVRDLVHAHLENEEPILLPALSEHVSEEAWEAFVRQVRATTPGVGAHLLVGFLDQVGTPEDVEIILRDMPAPVRAKLREEAQETLGRLTRRPADPPGAANSERRPGP</sequence>
<gene>
    <name evidence="3" type="ORF">ACFSJD_08190</name>
</gene>
<evidence type="ECO:0000259" key="2">
    <source>
        <dbReference type="Pfam" id="PF01814"/>
    </source>
</evidence>
<dbReference type="InterPro" id="IPR012312">
    <property type="entry name" value="Hemerythrin-like"/>
</dbReference>
<dbReference type="RefSeq" id="WP_344720973.1">
    <property type="nucleotide sequence ID" value="NZ_BAAAUS010000007.1"/>
</dbReference>
<dbReference type="Gene3D" id="1.20.120.520">
    <property type="entry name" value="nmb1532 protein domain like"/>
    <property type="match status" value="1"/>
</dbReference>
<proteinExistence type="predicted"/>
<organism evidence="3 4">
    <name type="scientific">Pseudonocardia yunnanensis</name>
    <dbReference type="NCBI Taxonomy" id="58107"/>
    <lineage>
        <taxon>Bacteria</taxon>
        <taxon>Bacillati</taxon>
        <taxon>Actinomycetota</taxon>
        <taxon>Actinomycetes</taxon>
        <taxon>Pseudonocardiales</taxon>
        <taxon>Pseudonocardiaceae</taxon>
        <taxon>Pseudonocardia</taxon>
    </lineage>
</organism>
<dbReference type="Proteomes" id="UP001597114">
    <property type="component" value="Unassembled WGS sequence"/>
</dbReference>
<feature type="domain" description="Hemerythrin-like" evidence="2">
    <location>
        <begin position="9"/>
        <end position="128"/>
    </location>
</feature>
<comment type="caution">
    <text evidence="3">The sequence shown here is derived from an EMBL/GenBank/DDBJ whole genome shotgun (WGS) entry which is preliminary data.</text>
</comment>
<dbReference type="EMBL" id="JBHUCO010000009">
    <property type="protein sequence ID" value="MFD1517462.1"/>
    <property type="molecule type" value="Genomic_DNA"/>
</dbReference>
<dbReference type="Pfam" id="PF01814">
    <property type="entry name" value="Hemerythrin"/>
    <property type="match status" value="1"/>
</dbReference>
<reference evidence="4" key="1">
    <citation type="journal article" date="2019" name="Int. J. Syst. Evol. Microbiol.">
        <title>The Global Catalogue of Microorganisms (GCM) 10K type strain sequencing project: providing services to taxonomists for standard genome sequencing and annotation.</title>
        <authorList>
            <consortium name="The Broad Institute Genomics Platform"/>
            <consortium name="The Broad Institute Genome Sequencing Center for Infectious Disease"/>
            <person name="Wu L."/>
            <person name="Ma J."/>
        </authorList>
    </citation>
    <scope>NUCLEOTIDE SEQUENCE [LARGE SCALE GENOMIC DNA]</scope>
    <source>
        <strain evidence="4">CCM 7043</strain>
    </source>
</reference>
<name>A0ABW4ERB2_9PSEU</name>
<feature type="region of interest" description="Disordered" evidence="1">
    <location>
        <begin position="183"/>
        <end position="214"/>
    </location>
</feature>
<accession>A0ABW4ERB2</accession>
<protein>
    <submittedName>
        <fullName evidence="3">Hemerythrin domain-containing protein</fullName>
    </submittedName>
</protein>
<evidence type="ECO:0000256" key="1">
    <source>
        <dbReference type="SAM" id="MobiDB-lite"/>
    </source>
</evidence>
<evidence type="ECO:0000313" key="3">
    <source>
        <dbReference type="EMBL" id="MFD1517462.1"/>
    </source>
</evidence>
<keyword evidence="4" id="KW-1185">Reference proteome</keyword>